<dbReference type="Proteomes" id="UP000636709">
    <property type="component" value="Unassembled WGS sequence"/>
</dbReference>
<dbReference type="OrthoDB" id="616939at2759"/>
<name>A0A835FTL0_9POAL</name>
<organism evidence="1 2">
    <name type="scientific">Digitaria exilis</name>
    <dbReference type="NCBI Taxonomy" id="1010633"/>
    <lineage>
        <taxon>Eukaryota</taxon>
        <taxon>Viridiplantae</taxon>
        <taxon>Streptophyta</taxon>
        <taxon>Embryophyta</taxon>
        <taxon>Tracheophyta</taxon>
        <taxon>Spermatophyta</taxon>
        <taxon>Magnoliopsida</taxon>
        <taxon>Liliopsida</taxon>
        <taxon>Poales</taxon>
        <taxon>Poaceae</taxon>
        <taxon>PACMAD clade</taxon>
        <taxon>Panicoideae</taxon>
        <taxon>Panicodae</taxon>
        <taxon>Paniceae</taxon>
        <taxon>Anthephorinae</taxon>
        <taxon>Digitaria</taxon>
    </lineage>
</organism>
<reference evidence="1" key="1">
    <citation type="submission" date="2020-07" db="EMBL/GenBank/DDBJ databases">
        <title>Genome sequence and genetic diversity analysis of an under-domesticated orphan crop, white fonio (Digitaria exilis).</title>
        <authorList>
            <person name="Bennetzen J.L."/>
            <person name="Chen S."/>
            <person name="Ma X."/>
            <person name="Wang X."/>
            <person name="Yssel A.E.J."/>
            <person name="Chaluvadi S.R."/>
            <person name="Johnson M."/>
            <person name="Gangashetty P."/>
            <person name="Hamidou F."/>
            <person name="Sanogo M.D."/>
            <person name="Zwaenepoel A."/>
            <person name="Wallace J."/>
            <person name="Van De Peer Y."/>
            <person name="Van Deynze A."/>
        </authorList>
    </citation>
    <scope>NUCLEOTIDE SEQUENCE</scope>
    <source>
        <tissue evidence="1">Leaves</tissue>
    </source>
</reference>
<dbReference type="EMBL" id="JACEFO010000338">
    <property type="protein sequence ID" value="KAF8775046.1"/>
    <property type="molecule type" value="Genomic_DNA"/>
</dbReference>
<gene>
    <name evidence="1" type="ORF">HU200_005097</name>
</gene>
<sequence length="51" mass="5684">MEDDREALDSPRAPSYNASRTKEVVNTTMHCADKLGFLVPMAKTECLKIKA</sequence>
<protein>
    <submittedName>
        <fullName evidence="1">Uncharacterized protein</fullName>
    </submittedName>
</protein>
<keyword evidence="2" id="KW-1185">Reference proteome</keyword>
<evidence type="ECO:0000313" key="1">
    <source>
        <dbReference type="EMBL" id="KAF8775046.1"/>
    </source>
</evidence>
<accession>A0A835FTL0</accession>
<evidence type="ECO:0000313" key="2">
    <source>
        <dbReference type="Proteomes" id="UP000636709"/>
    </source>
</evidence>
<comment type="caution">
    <text evidence="1">The sequence shown here is derived from an EMBL/GenBank/DDBJ whole genome shotgun (WGS) entry which is preliminary data.</text>
</comment>
<dbReference type="AlphaFoldDB" id="A0A835FTL0"/>
<proteinExistence type="predicted"/>